<comment type="caution">
    <text evidence="1">The sequence shown here is derived from an EMBL/GenBank/DDBJ whole genome shotgun (WGS) entry which is preliminary data.</text>
</comment>
<name>A0ABT1HQY2_STRSD</name>
<dbReference type="EMBL" id="JAMTCP010000005">
    <property type="protein sequence ID" value="MCP2257912.1"/>
    <property type="molecule type" value="Genomic_DNA"/>
</dbReference>
<proteinExistence type="predicted"/>
<evidence type="ECO:0000313" key="2">
    <source>
        <dbReference type="Proteomes" id="UP001205311"/>
    </source>
</evidence>
<sequence>MLRKASHLTVDNFYGYLAGQTIRTEVWVDDIFGRVASATIEIRG</sequence>
<keyword evidence="2" id="KW-1185">Reference proteome</keyword>
<gene>
    <name evidence="1" type="ORF">LX15_001598</name>
</gene>
<reference evidence="1 2" key="1">
    <citation type="submission" date="2022-06" db="EMBL/GenBank/DDBJ databases">
        <title>Genomic Encyclopedia of Archaeal and Bacterial Type Strains, Phase II (KMG-II): from individual species to whole genera.</title>
        <authorList>
            <person name="Goeker M."/>
        </authorList>
    </citation>
    <scope>NUCLEOTIDE SEQUENCE [LARGE SCALE GENOMIC DNA]</scope>
    <source>
        <strain evidence="1 2">DSM 40477</strain>
    </source>
</reference>
<accession>A0ABT1HQY2</accession>
<evidence type="ECO:0000313" key="1">
    <source>
        <dbReference type="EMBL" id="MCP2257912.1"/>
    </source>
</evidence>
<organism evidence="1 2">
    <name type="scientific">Streptoalloteichus tenebrarius (strain ATCC 17920 / DSM 40477 / JCM 4838 / CBS 697.72 / NBRC 16177 / NCIMB 11028 / NRRL B-12390 / A12253. 1 / ISP 5477)</name>
    <name type="common">Streptomyces tenebrarius</name>
    <dbReference type="NCBI Taxonomy" id="1933"/>
    <lineage>
        <taxon>Bacteria</taxon>
        <taxon>Bacillati</taxon>
        <taxon>Actinomycetota</taxon>
        <taxon>Actinomycetes</taxon>
        <taxon>Pseudonocardiales</taxon>
        <taxon>Pseudonocardiaceae</taxon>
        <taxon>Streptoalloteichus</taxon>
    </lineage>
</organism>
<protein>
    <submittedName>
        <fullName evidence="1">Uncharacterized protein</fullName>
    </submittedName>
</protein>
<dbReference type="RefSeq" id="WP_301304174.1">
    <property type="nucleotide sequence ID" value="NZ_JAMTCP010000005.1"/>
</dbReference>
<dbReference type="Proteomes" id="UP001205311">
    <property type="component" value="Unassembled WGS sequence"/>
</dbReference>